<comment type="caution">
    <text evidence="1">The sequence shown here is derived from an EMBL/GenBank/DDBJ whole genome shotgun (WGS) entry which is preliminary data.</text>
</comment>
<sequence>MGTLLELVVSLFTKLKKKGLSLAEALVRLAGDEKAQDEIVAVLERLASQAVKVLWTVTSDGAGVAALESAGRKVSHWAKDVMSKPEYVVTNGKTYRLVIIRGDEFATDAERTTANIRVEAARRHYLEPPAEVAVLLRKKYTQEELGFPYVVVMHKPITDSRGDPELLALHRNGDGEWLVVWYAFPGKQWNRGFVFVFLAPQN</sequence>
<evidence type="ECO:0000313" key="2">
    <source>
        <dbReference type="Proteomes" id="UP000178908"/>
    </source>
</evidence>
<dbReference type="Proteomes" id="UP000178908">
    <property type="component" value="Unassembled WGS sequence"/>
</dbReference>
<gene>
    <name evidence="1" type="ORF">A3C61_00930</name>
</gene>
<dbReference type="EMBL" id="MGJO01000045">
    <property type="protein sequence ID" value="OGN08652.1"/>
    <property type="molecule type" value="Genomic_DNA"/>
</dbReference>
<evidence type="ECO:0000313" key="1">
    <source>
        <dbReference type="EMBL" id="OGN08652.1"/>
    </source>
</evidence>
<protein>
    <submittedName>
        <fullName evidence="1">Uncharacterized protein</fullName>
    </submittedName>
</protein>
<organism evidence="1 2">
    <name type="scientific">Candidatus Yanofskybacteria bacterium RIFCSPHIGHO2_02_FULL_39_10</name>
    <dbReference type="NCBI Taxonomy" id="1802674"/>
    <lineage>
        <taxon>Bacteria</taxon>
        <taxon>Candidatus Yanofskyibacteriota</taxon>
    </lineage>
</organism>
<name>A0A1F8F679_9BACT</name>
<dbReference type="AlphaFoldDB" id="A0A1F8F679"/>
<accession>A0A1F8F679</accession>
<proteinExistence type="predicted"/>
<reference evidence="1 2" key="1">
    <citation type="journal article" date="2016" name="Nat. Commun.">
        <title>Thousands of microbial genomes shed light on interconnected biogeochemical processes in an aquifer system.</title>
        <authorList>
            <person name="Anantharaman K."/>
            <person name="Brown C.T."/>
            <person name="Hug L.A."/>
            <person name="Sharon I."/>
            <person name="Castelle C.J."/>
            <person name="Probst A.J."/>
            <person name="Thomas B.C."/>
            <person name="Singh A."/>
            <person name="Wilkins M.J."/>
            <person name="Karaoz U."/>
            <person name="Brodie E.L."/>
            <person name="Williams K.H."/>
            <person name="Hubbard S.S."/>
            <person name="Banfield J.F."/>
        </authorList>
    </citation>
    <scope>NUCLEOTIDE SEQUENCE [LARGE SCALE GENOMIC DNA]</scope>
</reference>